<dbReference type="CDD" id="cd20335">
    <property type="entry name" value="BRcat_RBR"/>
    <property type="match status" value="1"/>
</dbReference>
<keyword evidence="7" id="KW-1185">Reference proteome</keyword>
<evidence type="ECO:0000259" key="5">
    <source>
        <dbReference type="Pfam" id="PF01485"/>
    </source>
</evidence>
<keyword evidence="2" id="KW-0863">Zinc-finger</keyword>
<organism evidence="6 7">
    <name type="scientific">Dichotomopilus funicola</name>
    <dbReference type="NCBI Taxonomy" id="1934379"/>
    <lineage>
        <taxon>Eukaryota</taxon>
        <taxon>Fungi</taxon>
        <taxon>Dikarya</taxon>
        <taxon>Ascomycota</taxon>
        <taxon>Pezizomycotina</taxon>
        <taxon>Sordariomycetes</taxon>
        <taxon>Sordariomycetidae</taxon>
        <taxon>Sordariales</taxon>
        <taxon>Chaetomiaceae</taxon>
        <taxon>Dichotomopilus</taxon>
    </lineage>
</organism>
<dbReference type="AlphaFoldDB" id="A0AAN6UZJ3"/>
<dbReference type="RefSeq" id="XP_062635483.1">
    <property type="nucleotide sequence ID" value="XM_062777731.1"/>
</dbReference>
<dbReference type="Pfam" id="PF01485">
    <property type="entry name" value="IBR"/>
    <property type="match status" value="1"/>
</dbReference>
<accession>A0AAN6UZJ3</accession>
<dbReference type="GO" id="GO:0008270">
    <property type="term" value="F:zinc ion binding"/>
    <property type="evidence" value="ECO:0007669"/>
    <property type="project" value="UniProtKB-KW"/>
</dbReference>
<feature type="domain" description="IBR" evidence="5">
    <location>
        <begin position="112"/>
        <end position="155"/>
    </location>
</feature>
<name>A0AAN6UZJ3_9PEZI</name>
<proteinExistence type="predicted"/>
<evidence type="ECO:0000256" key="2">
    <source>
        <dbReference type="ARBA" id="ARBA00022771"/>
    </source>
</evidence>
<dbReference type="GeneID" id="87814344"/>
<gene>
    <name evidence="6" type="ORF">C8A04DRAFT_13478</name>
</gene>
<keyword evidence="1" id="KW-0479">Metal-binding</keyword>
<reference evidence="6" key="2">
    <citation type="submission" date="2023-05" db="EMBL/GenBank/DDBJ databases">
        <authorList>
            <consortium name="Lawrence Berkeley National Laboratory"/>
            <person name="Steindorff A."/>
            <person name="Hensen N."/>
            <person name="Bonometti L."/>
            <person name="Westerberg I."/>
            <person name="Brannstrom I.O."/>
            <person name="Guillou S."/>
            <person name="Cros-Aarteil S."/>
            <person name="Calhoun S."/>
            <person name="Haridas S."/>
            <person name="Kuo A."/>
            <person name="Mondo S."/>
            <person name="Pangilinan J."/>
            <person name="Riley R."/>
            <person name="Labutti K."/>
            <person name="Andreopoulos B."/>
            <person name="Lipzen A."/>
            <person name="Chen C."/>
            <person name="Yanf M."/>
            <person name="Daum C."/>
            <person name="Ng V."/>
            <person name="Clum A."/>
            <person name="Ohm R."/>
            <person name="Martin F."/>
            <person name="Silar P."/>
            <person name="Natvig D."/>
            <person name="Lalanne C."/>
            <person name="Gautier V."/>
            <person name="Ament-Velasquez S.L."/>
            <person name="Kruys A."/>
            <person name="Hutchinson M.I."/>
            <person name="Powell A.J."/>
            <person name="Barry K."/>
            <person name="Miller A.N."/>
            <person name="Grigoriev I.V."/>
            <person name="Debuchy R."/>
            <person name="Gladieux P."/>
            <person name="Thoren M.H."/>
            <person name="Johannesson H."/>
        </authorList>
    </citation>
    <scope>NUCLEOTIDE SEQUENCE</scope>
    <source>
        <strain evidence="6">CBS 141.50</strain>
    </source>
</reference>
<evidence type="ECO:0000256" key="1">
    <source>
        <dbReference type="ARBA" id="ARBA00022723"/>
    </source>
</evidence>
<sequence length="202" mass="22204">METPCTVCGGPVRFSSSLPLPPIFPCSHVHCLPCLRLNYTLSSQPQNNHHQKHLSDSHAQYPPPLPTTFRPVQCCPAQRMPIPRLRAHLRLTSAETAVYRARLAEYDTPPGSRLYCSAPACGRFIPPALQDSRVGKCRRCWTRTCVRCGEQAHAGSLVGECAGVVSAKTGGLGGIEKAAMKPWKEETEGEEGFRRIAKKLGW</sequence>
<evidence type="ECO:0000256" key="3">
    <source>
        <dbReference type="ARBA" id="ARBA00022786"/>
    </source>
</evidence>
<keyword evidence="4" id="KW-0862">Zinc</keyword>
<dbReference type="Proteomes" id="UP001302676">
    <property type="component" value="Unassembled WGS sequence"/>
</dbReference>
<keyword evidence="3" id="KW-0833">Ubl conjugation pathway</keyword>
<comment type="caution">
    <text evidence="6">The sequence shown here is derived from an EMBL/GenBank/DDBJ whole genome shotgun (WGS) entry which is preliminary data.</text>
</comment>
<evidence type="ECO:0000256" key="4">
    <source>
        <dbReference type="ARBA" id="ARBA00022833"/>
    </source>
</evidence>
<evidence type="ECO:0000313" key="7">
    <source>
        <dbReference type="Proteomes" id="UP001302676"/>
    </source>
</evidence>
<evidence type="ECO:0000313" key="6">
    <source>
        <dbReference type="EMBL" id="KAK4142112.1"/>
    </source>
</evidence>
<protein>
    <recommendedName>
        <fullName evidence="5">IBR domain-containing protein</fullName>
    </recommendedName>
</protein>
<dbReference type="EMBL" id="MU853601">
    <property type="protein sequence ID" value="KAK4142112.1"/>
    <property type="molecule type" value="Genomic_DNA"/>
</dbReference>
<reference evidence="6" key="1">
    <citation type="journal article" date="2023" name="Mol. Phylogenet. Evol.">
        <title>Genome-scale phylogeny and comparative genomics of the fungal order Sordariales.</title>
        <authorList>
            <person name="Hensen N."/>
            <person name="Bonometti L."/>
            <person name="Westerberg I."/>
            <person name="Brannstrom I.O."/>
            <person name="Guillou S."/>
            <person name="Cros-Aarteil S."/>
            <person name="Calhoun S."/>
            <person name="Haridas S."/>
            <person name="Kuo A."/>
            <person name="Mondo S."/>
            <person name="Pangilinan J."/>
            <person name="Riley R."/>
            <person name="LaButti K."/>
            <person name="Andreopoulos B."/>
            <person name="Lipzen A."/>
            <person name="Chen C."/>
            <person name="Yan M."/>
            <person name="Daum C."/>
            <person name="Ng V."/>
            <person name="Clum A."/>
            <person name="Steindorff A."/>
            <person name="Ohm R.A."/>
            <person name="Martin F."/>
            <person name="Silar P."/>
            <person name="Natvig D.O."/>
            <person name="Lalanne C."/>
            <person name="Gautier V."/>
            <person name="Ament-Velasquez S.L."/>
            <person name="Kruys A."/>
            <person name="Hutchinson M.I."/>
            <person name="Powell A.J."/>
            <person name="Barry K."/>
            <person name="Miller A.N."/>
            <person name="Grigoriev I.V."/>
            <person name="Debuchy R."/>
            <person name="Gladieux P."/>
            <person name="Hiltunen Thoren M."/>
            <person name="Johannesson H."/>
        </authorList>
    </citation>
    <scope>NUCLEOTIDE SEQUENCE</scope>
    <source>
        <strain evidence="6">CBS 141.50</strain>
    </source>
</reference>
<dbReference type="InterPro" id="IPR002867">
    <property type="entry name" value="IBR_dom"/>
</dbReference>